<organism evidence="3 5">
    <name type="scientific">Cellulosimicrobium composti</name>
    <dbReference type="NCBI Taxonomy" id="2672572"/>
    <lineage>
        <taxon>Bacteria</taxon>
        <taxon>Bacillati</taxon>
        <taxon>Actinomycetota</taxon>
        <taxon>Actinomycetes</taxon>
        <taxon>Micrococcales</taxon>
        <taxon>Promicromonosporaceae</taxon>
        <taxon>Cellulosimicrobium</taxon>
    </lineage>
</organism>
<evidence type="ECO:0000313" key="6">
    <source>
        <dbReference type="Proteomes" id="UP000471672"/>
    </source>
</evidence>
<dbReference type="GO" id="GO:0006950">
    <property type="term" value="P:response to stress"/>
    <property type="evidence" value="ECO:0007669"/>
    <property type="project" value="TreeGrafter"/>
</dbReference>
<evidence type="ECO:0000313" key="5">
    <source>
        <dbReference type="Proteomes" id="UP000440668"/>
    </source>
</evidence>
<dbReference type="GO" id="GO:0003700">
    <property type="term" value="F:DNA-binding transcription factor activity"/>
    <property type="evidence" value="ECO:0007669"/>
    <property type="project" value="InterPro"/>
</dbReference>
<dbReference type="PANTHER" id="PTHR33164:SF57">
    <property type="entry name" value="MARR-FAMILY TRANSCRIPTIONAL REGULATOR"/>
    <property type="match status" value="1"/>
</dbReference>
<dbReference type="EMBL" id="JAAFAN010000006">
    <property type="protein sequence ID" value="NDO88394.1"/>
    <property type="molecule type" value="Genomic_DNA"/>
</dbReference>
<dbReference type="PANTHER" id="PTHR33164">
    <property type="entry name" value="TRANSCRIPTIONAL REGULATOR, MARR FAMILY"/>
    <property type="match status" value="1"/>
</dbReference>
<evidence type="ECO:0000313" key="4">
    <source>
        <dbReference type="EMBL" id="NDO88394.1"/>
    </source>
</evidence>
<dbReference type="InterPro" id="IPR000835">
    <property type="entry name" value="HTH_MarR-typ"/>
</dbReference>
<feature type="domain" description="HTH marR-type" evidence="2">
    <location>
        <begin position="23"/>
        <end position="157"/>
    </location>
</feature>
<reference evidence="3 5" key="1">
    <citation type="submission" date="2019-11" db="EMBL/GenBank/DDBJ databases">
        <title>Cellulosimicrobium composti sp. nov. isolated from a compost.</title>
        <authorList>
            <person name="Yang Y."/>
        </authorList>
    </citation>
    <scope>NUCLEOTIDE SEQUENCE [LARGE SCALE GENOMIC DNA]</scope>
    <source>
        <strain evidence="3 5">BIT-GX5</strain>
    </source>
</reference>
<gene>
    <name evidence="3" type="ORF">GJV82_11735</name>
    <name evidence="4" type="ORF">GYH36_02725</name>
</gene>
<name>A0A6N7ZK43_9MICO</name>
<dbReference type="Gene3D" id="1.10.10.10">
    <property type="entry name" value="Winged helix-like DNA-binding domain superfamily/Winged helix DNA-binding domain"/>
    <property type="match status" value="1"/>
</dbReference>
<reference evidence="4" key="2">
    <citation type="submission" date="2020-01" db="EMBL/GenBank/DDBJ databases">
        <authorList>
            <person name="Aviles F."/>
            <person name="Meyer T.E."/>
            <person name="Kyndt J.A."/>
        </authorList>
    </citation>
    <scope>NUCLEOTIDE SEQUENCE</scope>
    <source>
        <strain evidence="4">SE3</strain>
    </source>
</reference>
<sequence>MSAQTAPAQPAPDVATAEPDPAYVDLERELRILLRRAGAVATAMARRIHPGLEASAYPLLAHIADHPGVRGSELAAHFGVGRATISRQLSRLHALGLVAREVDPDDSRGQLITLTPDGEARLHAAHTGRITSITEALEGWDRSDVATLATLLHRYSEDVVRWNANR</sequence>
<dbReference type="InterPro" id="IPR039422">
    <property type="entry name" value="MarR/SlyA-like"/>
</dbReference>
<accession>A0A6N7ZK43</accession>
<dbReference type="PRINTS" id="PR00598">
    <property type="entry name" value="HTHMARR"/>
</dbReference>
<evidence type="ECO:0000256" key="1">
    <source>
        <dbReference type="SAM" id="MobiDB-lite"/>
    </source>
</evidence>
<dbReference type="Proteomes" id="UP000471672">
    <property type="component" value="Unassembled WGS sequence"/>
</dbReference>
<dbReference type="SMART" id="SM00347">
    <property type="entry name" value="HTH_MARR"/>
    <property type="match status" value="1"/>
</dbReference>
<dbReference type="Proteomes" id="UP000440668">
    <property type="component" value="Unassembled WGS sequence"/>
</dbReference>
<dbReference type="RefSeq" id="WP_162289034.1">
    <property type="nucleotide sequence ID" value="NZ_JAAFAN010000006.1"/>
</dbReference>
<protein>
    <submittedName>
        <fullName evidence="3">MarR family transcriptional regulator</fullName>
    </submittedName>
    <submittedName>
        <fullName evidence="4">Winged helix-turn-helix transcriptional regulator</fullName>
    </submittedName>
</protein>
<dbReference type="InterPro" id="IPR036388">
    <property type="entry name" value="WH-like_DNA-bd_sf"/>
</dbReference>
<dbReference type="Pfam" id="PF12802">
    <property type="entry name" value="MarR_2"/>
    <property type="match status" value="1"/>
</dbReference>
<comment type="caution">
    <text evidence="3">The sequence shown here is derived from an EMBL/GenBank/DDBJ whole genome shotgun (WGS) entry which is preliminary data.</text>
</comment>
<dbReference type="EMBL" id="WMKA01000026">
    <property type="protein sequence ID" value="MTG89608.1"/>
    <property type="molecule type" value="Genomic_DNA"/>
</dbReference>
<evidence type="ECO:0000259" key="2">
    <source>
        <dbReference type="PROSITE" id="PS50995"/>
    </source>
</evidence>
<proteinExistence type="predicted"/>
<evidence type="ECO:0000313" key="3">
    <source>
        <dbReference type="EMBL" id="MTG89608.1"/>
    </source>
</evidence>
<dbReference type="InterPro" id="IPR036390">
    <property type="entry name" value="WH_DNA-bd_sf"/>
</dbReference>
<dbReference type="SUPFAM" id="SSF46785">
    <property type="entry name" value="Winged helix' DNA-binding domain"/>
    <property type="match status" value="1"/>
</dbReference>
<keyword evidence="6" id="KW-1185">Reference proteome</keyword>
<dbReference type="PROSITE" id="PS50995">
    <property type="entry name" value="HTH_MARR_2"/>
    <property type="match status" value="1"/>
</dbReference>
<dbReference type="AlphaFoldDB" id="A0A6N7ZK43"/>
<reference evidence="4 6" key="3">
    <citation type="journal article" date="2021" name="Arch. Microbiol.">
        <title>Cellulosimicrobium fucosivorans sp. nov., isolated from San Elijo Lagoon, contains a fucose metabolic pathway linked to carotenoid production.</title>
        <authorList>
            <person name="Aviles F.A."/>
            <person name="Kyndt J.A."/>
        </authorList>
    </citation>
    <scope>NUCLEOTIDE SEQUENCE [LARGE SCALE GENOMIC DNA]</scope>
    <source>
        <strain evidence="4 6">SE3</strain>
    </source>
</reference>
<feature type="region of interest" description="Disordered" evidence="1">
    <location>
        <begin position="1"/>
        <end position="20"/>
    </location>
</feature>